<dbReference type="Gene3D" id="1.25.40.10">
    <property type="entry name" value="Tetratricopeptide repeat domain"/>
    <property type="match status" value="1"/>
</dbReference>
<gene>
    <name evidence="3" type="ORF">C6P45_000676</name>
</gene>
<dbReference type="EMBL" id="PUHR01000123">
    <property type="protein sequence ID" value="KAG0664191.1"/>
    <property type="molecule type" value="Genomic_DNA"/>
</dbReference>
<dbReference type="Proteomes" id="UP000750334">
    <property type="component" value="Unassembled WGS sequence"/>
</dbReference>
<name>A0A9P6W7B7_MAUEX</name>
<evidence type="ECO:0008006" key="5">
    <source>
        <dbReference type="Google" id="ProtNLM"/>
    </source>
</evidence>
<protein>
    <recommendedName>
        <fullName evidence="5">Assembly chaperone of RPL4</fullName>
    </recommendedName>
</protein>
<keyword evidence="2" id="KW-0802">TPR repeat</keyword>
<dbReference type="GO" id="GO:0008320">
    <property type="term" value="F:protein transmembrane transporter activity"/>
    <property type="evidence" value="ECO:0007669"/>
    <property type="project" value="TreeGrafter"/>
</dbReference>
<evidence type="ECO:0000256" key="1">
    <source>
        <dbReference type="ARBA" id="ARBA00022737"/>
    </source>
</evidence>
<comment type="caution">
    <text evidence="3">The sequence shown here is derived from an EMBL/GenBank/DDBJ whole genome shotgun (WGS) entry which is preliminary data.</text>
</comment>
<keyword evidence="4" id="KW-1185">Reference proteome</keyword>
<dbReference type="GO" id="GO:0030150">
    <property type="term" value="P:protein import into mitochondrial matrix"/>
    <property type="evidence" value="ECO:0007669"/>
    <property type="project" value="TreeGrafter"/>
</dbReference>
<organism evidence="3 4">
    <name type="scientific">Maudiozyma exigua</name>
    <name type="common">Yeast</name>
    <name type="synonym">Kazachstania exigua</name>
    <dbReference type="NCBI Taxonomy" id="34358"/>
    <lineage>
        <taxon>Eukaryota</taxon>
        <taxon>Fungi</taxon>
        <taxon>Dikarya</taxon>
        <taxon>Ascomycota</taxon>
        <taxon>Saccharomycotina</taxon>
        <taxon>Saccharomycetes</taxon>
        <taxon>Saccharomycetales</taxon>
        <taxon>Saccharomycetaceae</taxon>
        <taxon>Maudiozyma</taxon>
    </lineage>
</organism>
<reference evidence="3 4" key="1">
    <citation type="submission" date="2020-11" db="EMBL/GenBank/DDBJ databases">
        <title>Kefir isolates.</title>
        <authorList>
            <person name="Marcisauskas S."/>
            <person name="Kim Y."/>
            <person name="Blasche S."/>
        </authorList>
    </citation>
    <scope>NUCLEOTIDE SEQUENCE [LARGE SCALE GENOMIC DNA]</scope>
    <source>
        <strain evidence="3 4">OG2</strain>
    </source>
</reference>
<accession>A0A9P6W7B7</accession>
<dbReference type="InterPro" id="IPR011990">
    <property type="entry name" value="TPR-like_helical_dom_sf"/>
</dbReference>
<proteinExistence type="predicted"/>
<dbReference type="GO" id="GO:0030943">
    <property type="term" value="F:mitochondrion targeting sequence binding"/>
    <property type="evidence" value="ECO:0007669"/>
    <property type="project" value="TreeGrafter"/>
</dbReference>
<evidence type="ECO:0000313" key="4">
    <source>
        <dbReference type="Proteomes" id="UP000750334"/>
    </source>
</evidence>
<evidence type="ECO:0000313" key="3">
    <source>
        <dbReference type="EMBL" id="KAG0664191.1"/>
    </source>
</evidence>
<dbReference type="CDD" id="cd24142">
    <property type="entry name" value="ACL4-like"/>
    <property type="match status" value="1"/>
</dbReference>
<dbReference type="GO" id="GO:0045039">
    <property type="term" value="P:protein insertion into mitochondrial inner membrane"/>
    <property type="evidence" value="ECO:0007669"/>
    <property type="project" value="TreeGrafter"/>
</dbReference>
<dbReference type="PANTHER" id="PTHR46208:SF2">
    <property type="entry name" value="ASSEMBLY CHAPERONE OF RPL4"/>
    <property type="match status" value="1"/>
</dbReference>
<keyword evidence="1" id="KW-0677">Repeat</keyword>
<dbReference type="PANTHER" id="PTHR46208">
    <property type="entry name" value="MITOCHONDRIAL IMPORT RECEPTOR SUBUNIT TOM70"/>
    <property type="match status" value="1"/>
</dbReference>
<dbReference type="AlphaFoldDB" id="A0A9P6W7B7"/>
<dbReference type="GO" id="GO:0005741">
    <property type="term" value="C:mitochondrial outer membrane"/>
    <property type="evidence" value="ECO:0007669"/>
    <property type="project" value="TreeGrafter"/>
</dbReference>
<dbReference type="SUPFAM" id="SSF48452">
    <property type="entry name" value="TPR-like"/>
    <property type="match status" value="1"/>
</dbReference>
<sequence length="380" mass="42344">MSNLEETLKNVRIALTENDTKRALTLLRPFKKSLNGENSNNLIFKQTYAEAYLENGQLERAYPILTSCCEMDPTGANGGCDKFFTLGQIIGGVDGLGVMQKGLENISNIKNMTQEDTNKIVSGLLSMIEIWMTDLCMEPNAETECEQLIAKAMEISGETSPEAWLTLGSIRISQQSFSEAAEAFTQAWRYFEIKKNEAGKTAVQNNVPAHEEYADMLQPLSSLAKMCLEVGLYDIALKVENGIKEIDEDNLEGYYLEGFTNYLICKIEMFKEQNPDIELTPESIYEFNSHIQEIPLQLDNANVAEPLHEARVALSFAERLGANADSSDEISNEILSGTTALLEEIGGPVSDEELQQLRKGPSLEGEMDEEIDIEYLSEDE</sequence>
<evidence type="ECO:0000256" key="2">
    <source>
        <dbReference type="ARBA" id="ARBA00022803"/>
    </source>
</evidence>
<dbReference type="OrthoDB" id="1914839at2759"/>